<dbReference type="STRING" id="349161.Dred_3022"/>
<gene>
    <name evidence="1" type="ordered locus">Dred_3022</name>
</gene>
<accession>A4J8X2</accession>
<protein>
    <submittedName>
        <fullName evidence="1">Uncharacterized protein</fullName>
    </submittedName>
</protein>
<reference evidence="1 2" key="1">
    <citation type="submission" date="2007-03" db="EMBL/GenBank/DDBJ databases">
        <title>Complete sequence of Desulfotomaculum reducens MI-1.</title>
        <authorList>
            <consortium name="US DOE Joint Genome Institute"/>
            <person name="Copeland A."/>
            <person name="Lucas S."/>
            <person name="Lapidus A."/>
            <person name="Barry K."/>
            <person name="Detter J.C."/>
            <person name="Glavina del Rio T."/>
            <person name="Hammon N."/>
            <person name="Israni S."/>
            <person name="Dalin E."/>
            <person name="Tice H."/>
            <person name="Pitluck S."/>
            <person name="Sims D."/>
            <person name="Brettin T."/>
            <person name="Bruce D."/>
            <person name="Han C."/>
            <person name="Tapia R."/>
            <person name="Schmutz J."/>
            <person name="Larimer F."/>
            <person name="Land M."/>
            <person name="Hauser L."/>
            <person name="Kyrpides N."/>
            <person name="Kim E."/>
            <person name="Tebo B.M."/>
            <person name="Richardson P."/>
        </authorList>
    </citation>
    <scope>NUCLEOTIDE SEQUENCE [LARGE SCALE GENOMIC DNA]</scope>
    <source>
        <strain evidence="1 2">MI-1</strain>
    </source>
</reference>
<name>A4J8X2_DESRM</name>
<organism evidence="1 2">
    <name type="scientific">Desulforamulus reducens (strain ATCC BAA-1160 / DSM 100696 / MI-1)</name>
    <name type="common">Desulfotomaculum reducens</name>
    <dbReference type="NCBI Taxonomy" id="349161"/>
    <lineage>
        <taxon>Bacteria</taxon>
        <taxon>Bacillati</taxon>
        <taxon>Bacillota</taxon>
        <taxon>Clostridia</taxon>
        <taxon>Eubacteriales</taxon>
        <taxon>Peptococcaceae</taxon>
        <taxon>Desulforamulus</taxon>
    </lineage>
</organism>
<dbReference type="RefSeq" id="WP_011879314.1">
    <property type="nucleotide sequence ID" value="NC_009253.1"/>
</dbReference>
<dbReference type="HOGENOM" id="CLU_112817_0_0_9"/>
<evidence type="ECO:0000313" key="1">
    <source>
        <dbReference type="EMBL" id="ABO51525.1"/>
    </source>
</evidence>
<dbReference type="Proteomes" id="UP000001556">
    <property type="component" value="Chromosome"/>
</dbReference>
<evidence type="ECO:0000313" key="2">
    <source>
        <dbReference type="Proteomes" id="UP000001556"/>
    </source>
</evidence>
<dbReference type="OrthoDB" id="1795028at2"/>
<sequence length="210" mass="24304">MTNSKISFKGIIISIQPRIRLIRSFDERSHNYLGYSLFIKGWIDGTERDFSVGIGKAAQQKHQFKVGDEITGECLPVADERLEPVEFYKASKLKKIGHVDNDNSSPPPWETIPPDLEVYRERGHRRLAARTYASKCTTCIWGCRMPVEIIVDHWNPGKRKYRFETFCYGPLSCKLYKAGPVRKVPGRNGMVYEEEDWVDEEMTGHRDMDE</sequence>
<dbReference type="EMBL" id="CP000612">
    <property type="protein sequence ID" value="ABO51525.1"/>
    <property type="molecule type" value="Genomic_DNA"/>
</dbReference>
<dbReference type="KEGG" id="drm:Dred_3022"/>
<dbReference type="eggNOG" id="ENOG5032FPE">
    <property type="taxonomic scope" value="Bacteria"/>
</dbReference>
<proteinExistence type="predicted"/>
<keyword evidence="2" id="KW-1185">Reference proteome</keyword>
<dbReference type="AlphaFoldDB" id="A4J8X2"/>